<reference evidence="2 3" key="1">
    <citation type="submission" date="2021-06" db="EMBL/GenBank/DDBJ databases">
        <title>Description of novel taxa of the family Lachnospiraceae.</title>
        <authorList>
            <person name="Chaplin A.V."/>
            <person name="Sokolova S.R."/>
            <person name="Pikina A.P."/>
            <person name="Korzhanova M."/>
            <person name="Belova V."/>
            <person name="Korostin D."/>
            <person name="Efimov B.A."/>
        </authorList>
    </citation>
    <scope>NUCLEOTIDE SEQUENCE [LARGE SCALE GENOMIC DNA]</scope>
    <source>
        <strain evidence="2 3">ASD4241</strain>
    </source>
</reference>
<dbReference type="PANTHER" id="PTHR33434">
    <property type="entry name" value="DEGV DOMAIN-CONTAINING PROTEIN DR_1986-RELATED"/>
    <property type="match status" value="1"/>
</dbReference>
<keyword evidence="3" id="KW-1185">Reference proteome</keyword>
<dbReference type="PANTHER" id="PTHR33434:SF2">
    <property type="entry name" value="FATTY ACID-BINDING PROTEIN TM_1468"/>
    <property type="match status" value="1"/>
</dbReference>
<dbReference type="Pfam" id="PF02645">
    <property type="entry name" value="DegV"/>
    <property type="match status" value="1"/>
</dbReference>
<dbReference type="Gene3D" id="3.40.50.10170">
    <property type="match status" value="1"/>
</dbReference>
<dbReference type="InterPro" id="IPR043168">
    <property type="entry name" value="DegV_C"/>
</dbReference>
<proteinExistence type="predicted"/>
<keyword evidence="1" id="KW-0446">Lipid-binding</keyword>
<gene>
    <name evidence="2" type="ORF">KTH90_17710</name>
</gene>
<dbReference type="Proteomes" id="UP001314681">
    <property type="component" value="Unassembled WGS sequence"/>
</dbReference>
<name>A0ABS6KBE9_9FIRM</name>
<dbReference type="SUPFAM" id="SSF82549">
    <property type="entry name" value="DAK1/DegV-like"/>
    <property type="match status" value="1"/>
</dbReference>
<comment type="caution">
    <text evidence="2">The sequence shown here is derived from an EMBL/GenBank/DDBJ whole genome shotgun (WGS) entry which is preliminary data.</text>
</comment>
<organism evidence="2 3">
    <name type="scientific">Diplocloster modestus</name>
    <dbReference type="NCBI Taxonomy" id="2850322"/>
    <lineage>
        <taxon>Bacteria</taxon>
        <taxon>Bacillati</taxon>
        <taxon>Bacillota</taxon>
        <taxon>Clostridia</taxon>
        <taxon>Lachnospirales</taxon>
        <taxon>Lachnospiraceae</taxon>
        <taxon>Diplocloster</taxon>
    </lineage>
</organism>
<accession>A0ABS6KBE9</accession>
<evidence type="ECO:0000256" key="1">
    <source>
        <dbReference type="ARBA" id="ARBA00023121"/>
    </source>
</evidence>
<protein>
    <submittedName>
        <fullName evidence="2">DegV family protein</fullName>
    </submittedName>
</protein>
<sequence length="291" mass="32171">MRRIAVTADSNSGITREMAEQEGVFIVPMLFTIDGKEYLEGVSLKSRDFFMYQEEGRDIKSAQPTVGSVLELWDSLLKEYDEVVHIPMTKALSGSYDTSLALSREYGDRVYVVDNQRISVTQKQSVWDAKRLAKEGKSGREIQEVLEASASESSIYLTVDTLSYLKKGGRITPAAAAIGDILNIRPVLQIQGGKIDAYAKVRGRKKSKQVLVEAIQKDIQERFAKAQKGRGIKLHAAYAGIPEEAMEWKQQLEEIFPGYTVDMDELSLNICTHVGKGALGIAVTCNLCGGI</sequence>
<dbReference type="InterPro" id="IPR050270">
    <property type="entry name" value="DegV_domain_contain"/>
</dbReference>
<evidence type="ECO:0000313" key="2">
    <source>
        <dbReference type="EMBL" id="MBU9727850.1"/>
    </source>
</evidence>
<dbReference type="NCBIfam" id="TIGR00762">
    <property type="entry name" value="DegV"/>
    <property type="match status" value="1"/>
</dbReference>
<dbReference type="PROSITE" id="PS51482">
    <property type="entry name" value="DEGV"/>
    <property type="match status" value="1"/>
</dbReference>
<dbReference type="EMBL" id="JAHQCX010000014">
    <property type="protein sequence ID" value="MBU9727850.1"/>
    <property type="molecule type" value="Genomic_DNA"/>
</dbReference>
<evidence type="ECO:0000313" key="3">
    <source>
        <dbReference type="Proteomes" id="UP001314681"/>
    </source>
</evidence>
<dbReference type="RefSeq" id="WP_238727170.1">
    <property type="nucleotide sequence ID" value="NZ_JAHQCX010000014.1"/>
</dbReference>
<dbReference type="InterPro" id="IPR003797">
    <property type="entry name" value="DegV"/>
</dbReference>
<dbReference type="Gene3D" id="3.30.1180.10">
    <property type="match status" value="1"/>
</dbReference>